<dbReference type="EMBL" id="JANBTW010000058">
    <property type="protein sequence ID" value="KAJ2674369.1"/>
    <property type="molecule type" value="Genomic_DNA"/>
</dbReference>
<reference evidence="2" key="1">
    <citation type="submission" date="2022-07" db="EMBL/GenBank/DDBJ databases">
        <title>Phylogenomic reconstructions and comparative analyses of Kickxellomycotina fungi.</title>
        <authorList>
            <person name="Reynolds N.K."/>
            <person name="Stajich J.E."/>
            <person name="Barry K."/>
            <person name="Grigoriev I.V."/>
            <person name="Crous P."/>
            <person name="Smith M.E."/>
        </authorList>
    </citation>
    <scope>NUCLEOTIDE SEQUENCE</scope>
    <source>
        <strain evidence="2">NRRL 3115</strain>
    </source>
</reference>
<feature type="signal peptide" evidence="1">
    <location>
        <begin position="1"/>
        <end position="20"/>
    </location>
</feature>
<dbReference type="OrthoDB" id="5594935at2759"/>
<proteinExistence type="predicted"/>
<dbReference type="AlphaFoldDB" id="A0A9W8KX84"/>
<keyword evidence="1" id="KW-0732">Signal</keyword>
<gene>
    <name evidence="2" type="ORF">GGI25_004390</name>
</gene>
<evidence type="ECO:0000256" key="1">
    <source>
        <dbReference type="SAM" id="SignalP"/>
    </source>
</evidence>
<sequence length="71" mass="7403">MKLSAITFIIFGAALAPALPLNSDSTKLSVGGKDDAHPCNTHTCQQNEVCVEEIVQCFAAPCNPLPSCKAA</sequence>
<feature type="chain" id="PRO_5040838740" evidence="1">
    <location>
        <begin position="21"/>
        <end position="71"/>
    </location>
</feature>
<dbReference type="Proteomes" id="UP001151518">
    <property type="component" value="Unassembled WGS sequence"/>
</dbReference>
<comment type="caution">
    <text evidence="2">The sequence shown here is derived from an EMBL/GenBank/DDBJ whole genome shotgun (WGS) entry which is preliminary data.</text>
</comment>
<protein>
    <submittedName>
        <fullName evidence="2">Uncharacterized protein</fullName>
    </submittedName>
</protein>
<accession>A0A9W8KX84</accession>
<name>A0A9W8KX84_9FUNG</name>
<evidence type="ECO:0000313" key="3">
    <source>
        <dbReference type="Proteomes" id="UP001151518"/>
    </source>
</evidence>
<evidence type="ECO:0000313" key="2">
    <source>
        <dbReference type="EMBL" id="KAJ2674369.1"/>
    </source>
</evidence>
<organism evidence="2 3">
    <name type="scientific">Coemansia spiralis</name>
    <dbReference type="NCBI Taxonomy" id="417178"/>
    <lineage>
        <taxon>Eukaryota</taxon>
        <taxon>Fungi</taxon>
        <taxon>Fungi incertae sedis</taxon>
        <taxon>Zoopagomycota</taxon>
        <taxon>Kickxellomycotina</taxon>
        <taxon>Kickxellomycetes</taxon>
        <taxon>Kickxellales</taxon>
        <taxon>Kickxellaceae</taxon>
        <taxon>Coemansia</taxon>
    </lineage>
</organism>